<sequence>MLVLGAVAAGGIYLATRTPSVPATEAQADQCIDSPSNEKPVVVDCDSEDAVYRVVANLWSEGMTDCVDAPGTEAVFEKLCLIPKDNDPEQALSTVEEGGCLTIDDIEADSPDATKSDCVPGAYPVQAVLHHIDQFSLATAGITTEHPCAEAGVESGSSFAWSFNHYTMFGISQTDYDFVFCLGEPQD</sequence>
<evidence type="ECO:0000313" key="1">
    <source>
        <dbReference type="EMBL" id="AYD90284.1"/>
    </source>
</evidence>
<organism evidence="1 2">
    <name type="scientific">Actinomyces lilanjuaniae</name>
    <dbReference type="NCBI Taxonomy" id="2321394"/>
    <lineage>
        <taxon>Bacteria</taxon>
        <taxon>Bacillati</taxon>
        <taxon>Actinomycetota</taxon>
        <taxon>Actinomycetes</taxon>
        <taxon>Actinomycetales</taxon>
        <taxon>Actinomycetaceae</taxon>
        <taxon>Actinomyces</taxon>
    </lineage>
</organism>
<protein>
    <recommendedName>
        <fullName evidence="3">Septum formation-related domain-containing protein</fullName>
    </recommendedName>
</protein>
<evidence type="ECO:0008006" key="3">
    <source>
        <dbReference type="Google" id="ProtNLM"/>
    </source>
</evidence>
<name>A0ABM6Z599_9ACTO</name>
<dbReference type="Proteomes" id="UP000273001">
    <property type="component" value="Chromosome"/>
</dbReference>
<evidence type="ECO:0000313" key="2">
    <source>
        <dbReference type="Proteomes" id="UP000273001"/>
    </source>
</evidence>
<accession>A0ABM6Z599</accession>
<dbReference type="EMBL" id="CP032514">
    <property type="protein sequence ID" value="AYD90284.1"/>
    <property type="molecule type" value="Genomic_DNA"/>
</dbReference>
<proteinExistence type="predicted"/>
<keyword evidence="2" id="KW-1185">Reference proteome</keyword>
<gene>
    <name evidence="1" type="ORF">D5R93_10220</name>
</gene>
<reference evidence="1 2" key="1">
    <citation type="submission" date="2018-09" db="EMBL/GenBank/DDBJ databases">
        <authorList>
            <person name="Li J."/>
        </authorList>
    </citation>
    <scope>NUCLEOTIDE SEQUENCE [LARGE SCALE GENOMIC DNA]</scope>
    <source>
        <strain evidence="1 2">2129</strain>
    </source>
</reference>